<proteinExistence type="predicted"/>
<dbReference type="Proteomes" id="UP000887565">
    <property type="component" value="Unplaced"/>
</dbReference>
<evidence type="ECO:0000313" key="1">
    <source>
        <dbReference type="Proteomes" id="UP000887565"/>
    </source>
</evidence>
<sequence length="96" mass="11297">MSRQTEKRNSEVKNPRISVLDIHRQLRIFADCRRFLSNFIGDCPQFGQFRNEKIVEFLSPTVANFNPRNRRQLTILPIADLLLKIGDCRRLLLIKS</sequence>
<keyword evidence="1" id="KW-1185">Reference proteome</keyword>
<protein>
    <submittedName>
        <fullName evidence="2">Uncharacterized protein</fullName>
    </submittedName>
</protein>
<reference evidence="2" key="1">
    <citation type="submission" date="2022-11" db="UniProtKB">
        <authorList>
            <consortium name="WormBaseParasite"/>
        </authorList>
    </citation>
    <scope>IDENTIFICATION</scope>
</reference>
<evidence type="ECO:0000313" key="2">
    <source>
        <dbReference type="WBParaSite" id="nRc.2.0.1.t20065-RA"/>
    </source>
</evidence>
<dbReference type="AlphaFoldDB" id="A0A915J0Z8"/>
<accession>A0A915J0Z8</accession>
<organism evidence="1 2">
    <name type="scientific">Romanomermis culicivorax</name>
    <name type="common">Nematode worm</name>
    <dbReference type="NCBI Taxonomy" id="13658"/>
    <lineage>
        <taxon>Eukaryota</taxon>
        <taxon>Metazoa</taxon>
        <taxon>Ecdysozoa</taxon>
        <taxon>Nematoda</taxon>
        <taxon>Enoplea</taxon>
        <taxon>Dorylaimia</taxon>
        <taxon>Mermithida</taxon>
        <taxon>Mermithoidea</taxon>
        <taxon>Mermithidae</taxon>
        <taxon>Romanomermis</taxon>
    </lineage>
</organism>
<name>A0A915J0Z8_ROMCU</name>
<dbReference type="WBParaSite" id="nRc.2.0.1.t20065-RA">
    <property type="protein sequence ID" value="nRc.2.0.1.t20065-RA"/>
    <property type="gene ID" value="nRc.2.0.1.g20065"/>
</dbReference>